<sequence length="102" mass="10613">MLMASQFVAHPFSNCLRSQVPLAHRGSFNLDGGATVYSVVADIDMFSLKISSTSAFAAGDGVGGASPSMEVSTTTTATLSEDLVSAREGGLIEEAKRKGERN</sequence>
<dbReference type="AlphaFoldDB" id="A0AAV9ABX0"/>
<reference evidence="1" key="2">
    <citation type="submission" date="2023-06" db="EMBL/GenBank/DDBJ databases">
        <authorList>
            <person name="Ma L."/>
            <person name="Liu K.-W."/>
            <person name="Li Z."/>
            <person name="Hsiao Y.-Y."/>
            <person name="Qi Y."/>
            <person name="Fu T."/>
            <person name="Tang G."/>
            <person name="Zhang D."/>
            <person name="Sun W.-H."/>
            <person name="Liu D.-K."/>
            <person name="Li Y."/>
            <person name="Chen G.-Z."/>
            <person name="Liu X.-D."/>
            <person name="Liao X.-Y."/>
            <person name="Jiang Y.-T."/>
            <person name="Yu X."/>
            <person name="Hao Y."/>
            <person name="Huang J."/>
            <person name="Zhao X.-W."/>
            <person name="Ke S."/>
            <person name="Chen Y.-Y."/>
            <person name="Wu W.-L."/>
            <person name="Hsu J.-L."/>
            <person name="Lin Y.-F."/>
            <person name="Huang M.-D."/>
            <person name="Li C.-Y."/>
            <person name="Huang L."/>
            <person name="Wang Z.-W."/>
            <person name="Zhao X."/>
            <person name="Zhong W.-Y."/>
            <person name="Peng D.-H."/>
            <person name="Ahmad S."/>
            <person name="Lan S."/>
            <person name="Zhang J.-S."/>
            <person name="Tsai W.-C."/>
            <person name="Van De Peer Y."/>
            <person name="Liu Z.-J."/>
        </authorList>
    </citation>
    <scope>NUCLEOTIDE SEQUENCE</scope>
    <source>
        <strain evidence="1">SCP</strain>
        <tissue evidence="1">Leaves</tissue>
    </source>
</reference>
<comment type="caution">
    <text evidence="1">The sequence shown here is derived from an EMBL/GenBank/DDBJ whole genome shotgun (WGS) entry which is preliminary data.</text>
</comment>
<evidence type="ECO:0000313" key="2">
    <source>
        <dbReference type="Proteomes" id="UP001179952"/>
    </source>
</evidence>
<keyword evidence="2" id="KW-1185">Reference proteome</keyword>
<name>A0AAV9ABX0_ACOGR</name>
<organism evidence="1 2">
    <name type="scientific">Acorus gramineus</name>
    <name type="common">Dwarf sweet flag</name>
    <dbReference type="NCBI Taxonomy" id="55184"/>
    <lineage>
        <taxon>Eukaryota</taxon>
        <taxon>Viridiplantae</taxon>
        <taxon>Streptophyta</taxon>
        <taxon>Embryophyta</taxon>
        <taxon>Tracheophyta</taxon>
        <taxon>Spermatophyta</taxon>
        <taxon>Magnoliopsida</taxon>
        <taxon>Liliopsida</taxon>
        <taxon>Acoraceae</taxon>
        <taxon>Acorus</taxon>
    </lineage>
</organism>
<evidence type="ECO:0000313" key="1">
    <source>
        <dbReference type="EMBL" id="KAK1261611.1"/>
    </source>
</evidence>
<dbReference type="EMBL" id="JAUJYN010000010">
    <property type="protein sequence ID" value="KAK1261611.1"/>
    <property type="molecule type" value="Genomic_DNA"/>
</dbReference>
<protein>
    <submittedName>
        <fullName evidence="1">Uncharacterized protein</fullName>
    </submittedName>
</protein>
<dbReference type="Proteomes" id="UP001179952">
    <property type="component" value="Unassembled WGS sequence"/>
</dbReference>
<reference evidence="1" key="1">
    <citation type="journal article" date="2023" name="Nat. Commun.">
        <title>Diploid and tetraploid genomes of Acorus and the evolution of monocots.</title>
        <authorList>
            <person name="Ma L."/>
            <person name="Liu K.W."/>
            <person name="Li Z."/>
            <person name="Hsiao Y.Y."/>
            <person name="Qi Y."/>
            <person name="Fu T."/>
            <person name="Tang G.D."/>
            <person name="Zhang D."/>
            <person name="Sun W.H."/>
            <person name="Liu D.K."/>
            <person name="Li Y."/>
            <person name="Chen G.Z."/>
            <person name="Liu X.D."/>
            <person name="Liao X.Y."/>
            <person name="Jiang Y.T."/>
            <person name="Yu X."/>
            <person name="Hao Y."/>
            <person name="Huang J."/>
            <person name="Zhao X.W."/>
            <person name="Ke S."/>
            <person name="Chen Y.Y."/>
            <person name="Wu W.L."/>
            <person name="Hsu J.L."/>
            <person name="Lin Y.F."/>
            <person name="Huang M.D."/>
            <person name="Li C.Y."/>
            <person name="Huang L."/>
            <person name="Wang Z.W."/>
            <person name="Zhao X."/>
            <person name="Zhong W.Y."/>
            <person name="Peng D.H."/>
            <person name="Ahmad S."/>
            <person name="Lan S."/>
            <person name="Zhang J.S."/>
            <person name="Tsai W.C."/>
            <person name="Van de Peer Y."/>
            <person name="Liu Z.J."/>
        </authorList>
    </citation>
    <scope>NUCLEOTIDE SEQUENCE</scope>
    <source>
        <strain evidence="1">SCP</strain>
    </source>
</reference>
<accession>A0AAV9ABX0</accession>
<gene>
    <name evidence="1" type="ORF">QJS04_geneDACA011551</name>
</gene>
<proteinExistence type="predicted"/>